<dbReference type="GO" id="GO:0004553">
    <property type="term" value="F:hydrolase activity, hydrolyzing O-glycosyl compounds"/>
    <property type="evidence" value="ECO:0007669"/>
    <property type="project" value="InterPro"/>
</dbReference>
<dbReference type="GO" id="GO:0009253">
    <property type="term" value="P:peptidoglycan catabolic process"/>
    <property type="evidence" value="ECO:0007669"/>
    <property type="project" value="TreeGrafter"/>
</dbReference>
<protein>
    <recommendedName>
        <fullName evidence="4">Membrane-bound lytic murein transglycosylase A</fullName>
        <ecNumber evidence="4">4.2.2.n1</ecNumber>
    </recommendedName>
    <alternativeName>
        <fullName evidence="4">Murein hydrolase A</fullName>
    </alternativeName>
</protein>
<evidence type="ECO:0000313" key="7">
    <source>
        <dbReference type="Proteomes" id="UP000253872"/>
    </source>
</evidence>
<organism evidence="6 7">
    <name type="scientific">Haemophilus sputorum</name>
    <dbReference type="NCBI Taxonomy" id="1078480"/>
    <lineage>
        <taxon>Bacteria</taxon>
        <taxon>Pseudomonadati</taxon>
        <taxon>Pseudomonadota</taxon>
        <taxon>Gammaproteobacteria</taxon>
        <taxon>Pasteurellales</taxon>
        <taxon>Pasteurellaceae</taxon>
        <taxon>Haemophilus</taxon>
    </lineage>
</organism>
<dbReference type="GO" id="GO:0071555">
    <property type="term" value="P:cell wall organization"/>
    <property type="evidence" value="ECO:0007669"/>
    <property type="project" value="UniProtKB-KW"/>
</dbReference>
<dbReference type="GO" id="GO:0009254">
    <property type="term" value="P:peptidoglycan turnover"/>
    <property type="evidence" value="ECO:0007669"/>
    <property type="project" value="UniProtKB-UniRule"/>
</dbReference>
<dbReference type="Gene3D" id="2.40.240.50">
    <property type="entry name" value="Barwin-like endoglucanases"/>
    <property type="match status" value="1"/>
</dbReference>
<evidence type="ECO:0000256" key="4">
    <source>
        <dbReference type="PIRNR" id="PIRNR019422"/>
    </source>
</evidence>
<keyword evidence="2 4" id="KW-0456">Lyase</keyword>
<proteinExistence type="predicted"/>
<dbReference type="Pfam" id="PF06725">
    <property type="entry name" value="3D"/>
    <property type="match status" value="1"/>
</dbReference>
<evidence type="ECO:0000256" key="3">
    <source>
        <dbReference type="ARBA" id="ARBA00023316"/>
    </source>
</evidence>
<dbReference type="EMBL" id="QEPN01000001">
    <property type="protein sequence ID" value="RDE73875.1"/>
    <property type="molecule type" value="Genomic_DNA"/>
</dbReference>
<evidence type="ECO:0000313" key="6">
    <source>
        <dbReference type="EMBL" id="RDE73875.1"/>
    </source>
</evidence>
<feature type="domain" description="Lytic transglycosylase MltA" evidence="5">
    <location>
        <begin position="144"/>
        <end position="273"/>
    </location>
</feature>
<comment type="catalytic activity">
    <reaction evidence="1 4">
        <text>Exolytic cleavage of the (1-&gt;4)-beta-glycosidic linkage between N-acetylmuramic acid (MurNAc) and N-acetylglucosamine (GlcNAc) residues in peptidoglycan, from either the reducing or the non-reducing ends of the peptidoglycan chains, with concomitant formation of a 1,6-anhydrobond in the MurNAc residue.</text>
        <dbReference type="EC" id="4.2.2.n1"/>
    </reaction>
</comment>
<dbReference type="InterPro" id="IPR026044">
    <property type="entry name" value="MltA"/>
</dbReference>
<dbReference type="GO" id="GO:0008933">
    <property type="term" value="F:peptidoglycan lytic transglycosylase activity"/>
    <property type="evidence" value="ECO:0007669"/>
    <property type="project" value="TreeGrafter"/>
</dbReference>
<dbReference type="EC" id="4.2.2.n1" evidence="4"/>
<name>A0A369YM31_9PAST</name>
<comment type="caution">
    <text evidence="6">The sequence shown here is derived from an EMBL/GenBank/DDBJ whole genome shotgun (WGS) entry which is preliminary data.</text>
</comment>
<gene>
    <name evidence="6" type="ORF">DPV93_01580</name>
</gene>
<dbReference type="Pfam" id="PF03562">
    <property type="entry name" value="MltA"/>
    <property type="match status" value="1"/>
</dbReference>
<dbReference type="RefSeq" id="WP_111401671.1">
    <property type="nucleotide sequence ID" value="NZ_QEPN01000001.1"/>
</dbReference>
<evidence type="ECO:0000259" key="5">
    <source>
        <dbReference type="SMART" id="SM00925"/>
    </source>
</evidence>
<evidence type="ECO:0000256" key="2">
    <source>
        <dbReference type="ARBA" id="ARBA00023239"/>
    </source>
</evidence>
<dbReference type="SMART" id="SM00925">
    <property type="entry name" value="MltA"/>
    <property type="match status" value="1"/>
</dbReference>
<dbReference type="PANTHER" id="PTHR30124">
    <property type="entry name" value="MEMBRANE-BOUND LYTIC MUREIN TRANSGLYCOSYLASE A"/>
    <property type="match status" value="1"/>
</dbReference>
<dbReference type="InterPro" id="IPR010611">
    <property type="entry name" value="3D_dom"/>
</dbReference>
<dbReference type="SUPFAM" id="SSF50685">
    <property type="entry name" value="Barwin-like endoglucanases"/>
    <property type="match status" value="1"/>
</dbReference>
<dbReference type="Proteomes" id="UP000253872">
    <property type="component" value="Unassembled WGS sequence"/>
</dbReference>
<keyword evidence="3 4" id="KW-0961">Cell wall biogenesis/degradation</keyword>
<dbReference type="InterPro" id="IPR005300">
    <property type="entry name" value="MltA_B"/>
</dbReference>
<dbReference type="PANTHER" id="PTHR30124:SF0">
    <property type="entry name" value="MEMBRANE-BOUND LYTIC MUREIN TRANSGLYCOSYLASE A"/>
    <property type="match status" value="1"/>
</dbReference>
<dbReference type="InterPro" id="IPR036908">
    <property type="entry name" value="RlpA-like_sf"/>
</dbReference>
<dbReference type="CDD" id="cd14668">
    <property type="entry name" value="mlta_B"/>
    <property type="match status" value="1"/>
</dbReference>
<sequence>MNWKAIGKWTALASIAFCVVSCTTSKKTTKPTSSGYYNAENAKLGAVYKNRQMMPSYMHFARVSSVENKQNIVNGHDFIQQLNNVRAYSGNITGRYAGVYSKIQRWVSAGANVDDLAKYGINANLMRGQDGFQNVNLTGYYAPVLQARRFPQGEFQHPLYRLPANKRFTRAQIYNGALAGQGLELGYSNSMVDNFFLGVQGSGFIDFGEGQLSHVAYAGQNGFKYASIGRLLVEDGEIPKEKMSAQAIKDWAKRNPGRTQSLLERNPSYVFFKFDDTHEVKGSAGVPLVALASVASDKSIVPSGSVVLVEMPLINDHGDFTGKYEMRLMVALDVGGAVKGHHFDIYQGVEGINKKAAHTAGLLKHFGRVWVLN</sequence>
<comment type="function">
    <text evidence="4">Murein-degrading enzyme. May play a role in recycling of muropeptides during cell elongation and/or cell division.</text>
</comment>
<reference evidence="6 7" key="1">
    <citation type="submission" date="2018-05" db="EMBL/GenBank/DDBJ databases">
        <title>Draft Genome Sequences for a Diverse set of 7 Haemophilus Species.</title>
        <authorList>
            <person name="Nichols M."/>
            <person name="Topaz N."/>
            <person name="Wang X."/>
            <person name="Wang X."/>
            <person name="Boxrud D."/>
        </authorList>
    </citation>
    <scope>NUCLEOTIDE SEQUENCE [LARGE SCALE GENOMIC DNA]</scope>
    <source>
        <strain evidence="6 7">C2002001239</strain>
    </source>
</reference>
<dbReference type="GO" id="GO:0019867">
    <property type="term" value="C:outer membrane"/>
    <property type="evidence" value="ECO:0007669"/>
    <property type="project" value="InterPro"/>
</dbReference>
<evidence type="ECO:0000256" key="1">
    <source>
        <dbReference type="ARBA" id="ARBA00001420"/>
    </source>
</evidence>
<dbReference type="CDD" id="cd14485">
    <property type="entry name" value="mltA_like_LT_A"/>
    <property type="match status" value="1"/>
</dbReference>
<dbReference type="AlphaFoldDB" id="A0A369YM31"/>
<accession>A0A369YM31</accession>
<dbReference type="PIRSF" id="PIRSF019422">
    <property type="entry name" value="MltA"/>
    <property type="match status" value="1"/>
</dbReference>
<dbReference type="STRING" id="1035839.GCA_000238795_00673"/>
<dbReference type="NCBIfam" id="NF008366">
    <property type="entry name" value="PRK11162.1"/>
    <property type="match status" value="1"/>
</dbReference>
<dbReference type="Gene3D" id="2.40.40.10">
    <property type="entry name" value="RlpA-like domain"/>
    <property type="match status" value="1"/>
</dbReference>